<sequence>MVIEQGIEIVVDLREQEREAVFQKSGAEDMSADVSVDHGPQAEDNRGGLAKPGSEESNPKSVKKKRGKGQFSSIKTHPMKTRGLKSSTECGAKQRKVIWNFEEEIAKVIEMGVARRLERETRDKEVSSRTSWNTEEEDQAQLQGGEKLKISHVAAISVSESGVKVELSESAGSDWIMGIKVEFLAELTQPSVMS</sequence>
<comment type="caution">
    <text evidence="2">The sequence shown here is derived from an EMBL/GenBank/DDBJ whole genome shotgun (WGS) entry which is preliminary data.</text>
</comment>
<accession>A0AA39VX40</accession>
<dbReference type="Proteomes" id="UP001168877">
    <property type="component" value="Unassembled WGS sequence"/>
</dbReference>
<proteinExistence type="predicted"/>
<dbReference type="EMBL" id="JAUESC010000003">
    <property type="protein sequence ID" value="KAK0601764.1"/>
    <property type="molecule type" value="Genomic_DNA"/>
</dbReference>
<organism evidence="2 3">
    <name type="scientific">Acer saccharum</name>
    <name type="common">Sugar maple</name>
    <dbReference type="NCBI Taxonomy" id="4024"/>
    <lineage>
        <taxon>Eukaryota</taxon>
        <taxon>Viridiplantae</taxon>
        <taxon>Streptophyta</taxon>
        <taxon>Embryophyta</taxon>
        <taxon>Tracheophyta</taxon>
        <taxon>Spermatophyta</taxon>
        <taxon>Magnoliopsida</taxon>
        <taxon>eudicotyledons</taxon>
        <taxon>Gunneridae</taxon>
        <taxon>Pentapetalae</taxon>
        <taxon>rosids</taxon>
        <taxon>malvids</taxon>
        <taxon>Sapindales</taxon>
        <taxon>Sapindaceae</taxon>
        <taxon>Hippocastanoideae</taxon>
        <taxon>Acereae</taxon>
        <taxon>Acer</taxon>
    </lineage>
</organism>
<protein>
    <submittedName>
        <fullName evidence="2">Uncharacterized protein</fullName>
    </submittedName>
</protein>
<feature type="region of interest" description="Disordered" evidence="1">
    <location>
        <begin position="21"/>
        <end position="75"/>
    </location>
</feature>
<reference evidence="2" key="1">
    <citation type="journal article" date="2022" name="Plant J.">
        <title>Strategies of tolerance reflected in two North American maple genomes.</title>
        <authorList>
            <person name="McEvoy S.L."/>
            <person name="Sezen U.U."/>
            <person name="Trouern-Trend A."/>
            <person name="McMahon S.M."/>
            <person name="Schaberg P.G."/>
            <person name="Yang J."/>
            <person name="Wegrzyn J.L."/>
            <person name="Swenson N.G."/>
        </authorList>
    </citation>
    <scope>NUCLEOTIDE SEQUENCE</scope>
    <source>
        <strain evidence="2">NS2018</strain>
    </source>
</reference>
<evidence type="ECO:0000313" key="3">
    <source>
        <dbReference type="Proteomes" id="UP001168877"/>
    </source>
</evidence>
<name>A0AA39VX40_ACESA</name>
<dbReference type="AlphaFoldDB" id="A0AA39VX40"/>
<keyword evidence="3" id="KW-1185">Reference proteome</keyword>
<reference evidence="2" key="2">
    <citation type="submission" date="2023-06" db="EMBL/GenBank/DDBJ databases">
        <authorList>
            <person name="Swenson N.G."/>
            <person name="Wegrzyn J.L."/>
            <person name="Mcevoy S.L."/>
        </authorList>
    </citation>
    <scope>NUCLEOTIDE SEQUENCE</scope>
    <source>
        <strain evidence="2">NS2018</strain>
        <tissue evidence="2">Leaf</tissue>
    </source>
</reference>
<evidence type="ECO:0000256" key="1">
    <source>
        <dbReference type="SAM" id="MobiDB-lite"/>
    </source>
</evidence>
<evidence type="ECO:0000313" key="2">
    <source>
        <dbReference type="EMBL" id="KAK0601764.1"/>
    </source>
</evidence>
<gene>
    <name evidence="2" type="ORF">LWI29_027221</name>
</gene>
<feature type="region of interest" description="Disordered" evidence="1">
    <location>
        <begin position="119"/>
        <end position="143"/>
    </location>
</feature>